<reference evidence="1" key="1">
    <citation type="submission" date="2020-04" db="EMBL/GenBank/DDBJ databases">
        <authorList>
            <person name="Chiriac C."/>
            <person name="Salcher M."/>
            <person name="Ghai R."/>
            <person name="Kavagutti S V."/>
        </authorList>
    </citation>
    <scope>NUCLEOTIDE SEQUENCE</scope>
</reference>
<proteinExistence type="predicted"/>
<dbReference type="EMBL" id="LR798218">
    <property type="protein sequence ID" value="CAB5194696.1"/>
    <property type="molecule type" value="Genomic_DNA"/>
</dbReference>
<accession>A0A6J5KYT3</accession>
<gene>
    <name evidence="2" type="ORF">UFOVP170_17</name>
    <name evidence="1" type="ORF">UFOVP73_57</name>
</gene>
<evidence type="ECO:0000313" key="2">
    <source>
        <dbReference type="EMBL" id="CAB5194696.1"/>
    </source>
</evidence>
<evidence type="ECO:0000313" key="1">
    <source>
        <dbReference type="EMBL" id="CAB4126136.1"/>
    </source>
</evidence>
<dbReference type="EMBL" id="LR796192">
    <property type="protein sequence ID" value="CAB4126136.1"/>
    <property type="molecule type" value="Genomic_DNA"/>
</dbReference>
<protein>
    <submittedName>
        <fullName evidence="1">Uncharacterized protein</fullName>
    </submittedName>
</protein>
<organism evidence="1">
    <name type="scientific">uncultured Caudovirales phage</name>
    <dbReference type="NCBI Taxonomy" id="2100421"/>
    <lineage>
        <taxon>Viruses</taxon>
        <taxon>Duplodnaviria</taxon>
        <taxon>Heunggongvirae</taxon>
        <taxon>Uroviricota</taxon>
        <taxon>Caudoviricetes</taxon>
        <taxon>Peduoviridae</taxon>
        <taxon>Maltschvirus</taxon>
        <taxon>Maltschvirus maltsch</taxon>
    </lineage>
</organism>
<name>A0A6J5KYT3_9CAUD</name>
<sequence length="97" mass="10158">MKLNTTPRLAVTDPVVQREFREHAVQVNLLSEGRLSASYAALAAAPASGTYAQGDFVRNAAPTEAGTSGAKYVVTGWVCVIDGTPGTFVECRSLTGN</sequence>